<evidence type="ECO:0000256" key="8">
    <source>
        <dbReference type="ARBA" id="ARBA00023224"/>
    </source>
</evidence>
<sequence length="355" mass="40637">MTLINVNACFYLALLCSPLIHNYCSFLRNKTTSMSALNTSYLRPKEFILIGFLGMESYQTWISIPFCVMYVLALAANVLIIYTVKVNHNLHNPMYVLLATLSLIDLAMCCLTTQILKIFWFNERAIAFEACLFQMFCVHFFSSLESSVLAIMAYDRYVAIYNPLRYMSILSYRFLAKLILSHFLRDLILIGLLPILASRLPFCSSNVIQHCYCDHMGILKLACTDISMNSYLGLFEIASIFGLDAIFIIFSYVLILRSVLKVGSKEAFRKALNTCGSHLFVILYFYTTLLFSVLIYRTGQKVVPEIHIMFSVLYLLVPPVLNPLVYAIRTKEIRHVFLKVVLNKSNHSKIQSARC</sequence>
<comment type="function">
    <text evidence="1">Odorant receptor.</text>
</comment>
<dbReference type="Pfam" id="PF13853">
    <property type="entry name" value="7tm_4"/>
    <property type="match status" value="1"/>
</dbReference>
<evidence type="ECO:0000256" key="5">
    <source>
        <dbReference type="ARBA" id="ARBA00022725"/>
    </source>
</evidence>
<dbReference type="GO" id="GO:0004930">
    <property type="term" value="F:G protein-coupled receptor activity"/>
    <property type="evidence" value="ECO:0007669"/>
    <property type="project" value="UniProtKB-KW"/>
</dbReference>
<dbReference type="InterPro" id="IPR017452">
    <property type="entry name" value="GPCR_Rhodpsn_7TM"/>
</dbReference>
<keyword evidence="13" id="KW-1185">Reference proteome</keyword>
<dbReference type="InterPro" id="IPR050402">
    <property type="entry name" value="OR51/52/56-like"/>
</dbReference>
<keyword evidence="9" id="KW-0297">G-protein coupled receptor</keyword>
<dbReference type="SMART" id="SM01381">
    <property type="entry name" value="7TM_GPCR_Srsx"/>
    <property type="match status" value="1"/>
</dbReference>
<dbReference type="PRINTS" id="PR00237">
    <property type="entry name" value="GPCRRHODOPSN"/>
</dbReference>
<evidence type="ECO:0000256" key="4">
    <source>
        <dbReference type="ARBA" id="ARBA00022692"/>
    </source>
</evidence>
<dbReference type="PROSITE" id="PS00237">
    <property type="entry name" value="G_PROTEIN_RECEP_F1_1"/>
    <property type="match status" value="1"/>
</dbReference>
<gene>
    <name evidence="12" type="primary">LOC114651058</name>
</gene>
<dbReference type="Ensembl" id="ENSECRT00000007802.1">
    <property type="protein sequence ID" value="ENSECRP00000007680.1"/>
    <property type="gene ID" value="ENSECRG00000005121.1"/>
</dbReference>
<dbReference type="GO" id="GO:0004984">
    <property type="term" value="F:olfactory receptor activity"/>
    <property type="evidence" value="ECO:0007669"/>
    <property type="project" value="InterPro"/>
</dbReference>
<feature type="transmembrane region" description="Helical" evidence="10">
    <location>
        <begin position="94"/>
        <end position="120"/>
    </location>
</feature>
<dbReference type="SUPFAM" id="SSF81321">
    <property type="entry name" value="Family A G protein-coupled receptor-like"/>
    <property type="match status" value="1"/>
</dbReference>
<evidence type="ECO:0000256" key="3">
    <source>
        <dbReference type="ARBA" id="ARBA00022606"/>
    </source>
</evidence>
<dbReference type="InterPro" id="IPR000276">
    <property type="entry name" value="GPCR_Rhodpsn"/>
</dbReference>
<dbReference type="FunFam" id="1.20.1070.10:FF:000006">
    <property type="entry name" value="Olfactory receptor"/>
    <property type="match status" value="1"/>
</dbReference>
<evidence type="ECO:0000313" key="13">
    <source>
        <dbReference type="Proteomes" id="UP000694620"/>
    </source>
</evidence>
<keyword evidence="10" id="KW-1003">Cell membrane</keyword>
<evidence type="ECO:0000256" key="9">
    <source>
        <dbReference type="RuleBase" id="RU000688"/>
    </source>
</evidence>
<evidence type="ECO:0000256" key="7">
    <source>
        <dbReference type="ARBA" id="ARBA00023136"/>
    </source>
</evidence>
<dbReference type="AlphaFoldDB" id="A0A8C4RW25"/>
<feature type="domain" description="G-protein coupled receptors family 1 profile" evidence="11">
    <location>
        <begin position="76"/>
        <end position="326"/>
    </location>
</feature>
<keyword evidence="8 9" id="KW-0807">Transducer</keyword>
<reference evidence="12" key="1">
    <citation type="submission" date="2021-06" db="EMBL/GenBank/DDBJ databases">
        <authorList>
            <consortium name="Wellcome Sanger Institute Data Sharing"/>
        </authorList>
    </citation>
    <scope>NUCLEOTIDE SEQUENCE [LARGE SCALE GENOMIC DNA]</scope>
</reference>
<dbReference type="Proteomes" id="UP000694620">
    <property type="component" value="Chromosome 4"/>
</dbReference>
<dbReference type="PRINTS" id="PR00245">
    <property type="entry name" value="OLFACTORYR"/>
</dbReference>
<comment type="subcellular location">
    <subcellularLocation>
        <location evidence="10">Cell membrane</location>
        <topology evidence="10">Multi-pass membrane protein</topology>
    </subcellularLocation>
    <subcellularLocation>
        <location evidence="2">Membrane</location>
        <topology evidence="2">Multi-pass membrane protein</topology>
    </subcellularLocation>
</comment>
<dbReference type="PANTHER" id="PTHR26450">
    <property type="entry name" value="OLFACTORY RECEPTOR 56B1-RELATED"/>
    <property type="match status" value="1"/>
</dbReference>
<feature type="transmembrane region" description="Helical" evidence="10">
    <location>
        <begin position="61"/>
        <end position="82"/>
    </location>
</feature>
<reference evidence="12" key="2">
    <citation type="submission" date="2025-08" db="UniProtKB">
        <authorList>
            <consortium name="Ensembl"/>
        </authorList>
    </citation>
    <scope>IDENTIFICATION</scope>
</reference>
<feature type="transmembrane region" description="Helical" evidence="10">
    <location>
        <begin position="277"/>
        <end position="296"/>
    </location>
</feature>
<keyword evidence="5 10" id="KW-0552">Olfaction</keyword>
<keyword evidence="9" id="KW-0675">Receptor</keyword>
<reference evidence="12" key="3">
    <citation type="submission" date="2025-09" db="UniProtKB">
        <authorList>
            <consortium name="Ensembl"/>
        </authorList>
    </citation>
    <scope>IDENTIFICATION</scope>
</reference>
<feature type="transmembrane region" description="Helical" evidence="10">
    <location>
        <begin position="237"/>
        <end position="256"/>
    </location>
</feature>
<dbReference type="GO" id="GO:0005886">
    <property type="term" value="C:plasma membrane"/>
    <property type="evidence" value="ECO:0007669"/>
    <property type="project" value="UniProtKB-SubCell"/>
</dbReference>
<keyword evidence="6 10" id="KW-1133">Transmembrane helix</keyword>
<keyword evidence="4 9" id="KW-0812">Transmembrane</keyword>
<dbReference type="PANTHER" id="PTHR26450:SF87">
    <property type="entry name" value="OLFACTORY RECEPTOR 51F2"/>
    <property type="match status" value="1"/>
</dbReference>
<dbReference type="Gene3D" id="1.20.1070.10">
    <property type="entry name" value="Rhodopsin 7-helix transmembrane proteins"/>
    <property type="match status" value="1"/>
</dbReference>
<protein>
    <recommendedName>
        <fullName evidence="10">Olfactory receptor</fullName>
    </recommendedName>
</protein>
<dbReference type="PROSITE" id="PS50262">
    <property type="entry name" value="G_PROTEIN_RECEP_F1_2"/>
    <property type="match status" value="1"/>
</dbReference>
<evidence type="ECO:0000259" key="11">
    <source>
        <dbReference type="PROSITE" id="PS50262"/>
    </source>
</evidence>
<evidence type="ECO:0000256" key="6">
    <source>
        <dbReference type="ARBA" id="ARBA00022989"/>
    </source>
</evidence>
<name>A0A8C4RW25_ERPCA</name>
<dbReference type="InterPro" id="IPR000725">
    <property type="entry name" value="Olfact_rcpt"/>
</dbReference>
<accession>A0A8C4RW25</accession>
<evidence type="ECO:0000256" key="2">
    <source>
        <dbReference type="ARBA" id="ARBA00004141"/>
    </source>
</evidence>
<dbReference type="GeneTree" id="ENSGT01150000286905"/>
<organism evidence="12 13">
    <name type="scientific">Erpetoichthys calabaricus</name>
    <name type="common">Rope fish</name>
    <name type="synonym">Calamoichthys calabaricus</name>
    <dbReference type="NCBI Taxonomy" id="27687"/>
    <lineage>
        <taxon>Eukaryota</taxon>
        <taxon>Metazoa</taxon>
        <taxon>Chordata</taxon>
        <taxon>Craniata</taxon>
        <taxon>Vertebrata</taxon>
        <taxon>Euteleostomi</taxon>
        <taxon>Actinopterygii</taxon>
        <taxon>Polypteriformes</taxon>
        <taxon>Polypteridae</taxon>
        <taxon>Erpetoichthys</taxon>
    </lineage>
</organism>
<keyword evidence="3 10" id="KW-0716">Sensory transduction</keyword>
<keyword evidence="7 10" id="KW-0472">Membrane</keyword>
<evidence type="ECO:0000256" key="1">
    <source>
        <dbReference type="ARBA" id="ARBA00002936"/>
    </source>
</evidence>
<comment type="similarity">
    <text evidence="9">Belongs to the G-protein coupled receptor 1 family.</text>
</comment>
<feature type="transmembrane region" description="Helical" evidence="10">
    <location>
        <begin position="174"/>
        <end position="197"/>
    </location>
</feature>
<feature type="transmembrane region" description="Helical" evidence="10">
    <location>
        <begin position="308"/>
        <end position="328"/>
    </location>
</feature>
<evidence type="ECO:0000256" key="10">
    <source>
        <dbReference type="RuleBase" id="RU363047"/>
    </source>
</evidence>
<feature type="transmembrane region" description="Helical" evidence="10">
    <location>
        <begin position="132"/>
        <end position="154"/>
    </location>
</feature>
<evidence type="ECO:0000313" key="12">
    <source>
        <dbReference type="Ensembl" id="ENSECRP00000007680.1"/>
    </source>
</evidence>
<proteinExistence type="inferred from homology"/>